<accession>A0ABW1SZ66</accession>
<dbReference type="PANTHER" id="PTHR12286">
    <property type="entry name" value="SACCHAROPINE DEHYDROGENASE-LIKE OXIDOREDUCTASE"/>
    <property type="match status" value="1"/>
</dbReference>
<organism evidence="2 3">
    <name type="scientific">Longivirga aurantiaca</name>
    <dbReference type="NCBI Taxonomy" id="1837743"/>
    <lineage>
        <taxon>Bacteria</taxon>
        <taxon>Bacillati</taxon>
        <taxon>Actinomycetota</taxon>
        <taxon>Actinomycetes</taxon>
        <taxon>Sporichthyales</taxon>
        <taxon>Sporichthyaceae</taxon>
        <taxon>Longivirga</taxon>
    </lineage>
</organism>
<dbReference type="Proteomes" id="UP001596138">
    <property type="component" value="Unassembled WGS sequence"/>
</dbReference>
<dbReference type="PANTHER" id="PTHR12286:SF5">
    <property type="entry name" value="SACCHAROPINE DEHYDROGENASE-LIKE OXIDOREDUCTASE"/>
    <property type="match status" value="1"/>
</dbReference>
<name>A0ABW1SZ66_9ACTN</name>
<evidence type="ECO:0000313" key="2">
    <source>
        <dbReference type="EMBL" id="MFC6237746.1"/>
    </source>
</evidence>
<evidence type="ECO:0000259" key="1">
    <source>
        <dbReference type="Pfam" id="PF03435"/>
    </source>
</evidence>
<dbReference type="EMBL" id="JBHSTI010000008">
    <property type="protein sequence ID" value="MFC6237746.1"/>
    <property type="molecule type" value="Genomic_DNA"/>
</dbReference>
<dbReference type="InterPro" id="IPR005097">
    <property type="entry name" value="Sacchrp_dh_NADP-bd"/>
</dbReference>
<dbReference type="Gene3D" id="3.40.50.720">
    <property type="entry name" value="NAD(P)-binding Rossmann-like Domain"/>
    <property type="match status" value="1"/>
</dbReference>
<reference evidence="3" key="1">
    <citation type="journal article" date="2019" name="Int. J. Syst. Evol. Microbiol.">
        <title>The Global Catalogue of Microorganisms (GCM) 10K type strain sequencing project: providing services to taxonomists for standard genome sequencing and annotation.</title>
        <authorList>
            <consortium name="The Broad Institute Genomics Platform"/>
            <consortium name="The Broad Institute Genome Sequencing Center for Infectious Disease"/>
            <person name="Wu L."/>
            <person name="Ma J."/>
        </authorList>
    </citation>
    <scope>NUCLEOTIDE SEQUENCE [LARGE SCALE GENOMIC DNA]</scope>
    <source>
        <strain evidence="3">CGMCC 4.7317</strain>
    </source>
</reference>
<sequence>MDISRELDVVVFGASGFVGRLTAEHLAAHAPSGTRIGLSGRSLERLTEVRDSLGPDAAGWPLIVADVDEPASLRALAARTRVLATTVGPYLKYGLGVVEACASAGTDYVDLTGEVLFVRESLDHWADVARDSGARIVHSCGFDSIPSDLGVLLLAEAAHADGAGTLEETVLVVRSFGGGVSGGTIDSARTMAMAVADDRSLLKVLGDPYALSPDRDAEPDTAQPSDNARIRRSAGLGTWVGPFVMASYNTRVVRMSNALQDWAYGRTFRYGEEMAYGGDVLAPVRAAAVNAGLAAGVAAFAFGPTRAVVDRFLPKPGEGPSEETRMNGHFSVEVRSRTTSGATYGAVIAADGDPGYQATSVMLGESALALVHDRDRLPDRAGVLTAASGIGSVLAERLRAQGFTITVQRI</sequence>
<gene>
    <name evidence="2" type="ORF">ACFQGU_07635</name>
</gene>
<evidence type="ECO:0000313" key="3">
    <source>
        <dbReference type="Proteomes" id="UP001596138"/>
    </source>
</evidence>
<feature type="domain" description="Saccharopine dehydrogenase NADP binding" evidence="1">
    <location>
        <begin position="9"/>
        <end position="112"/>
    </location>
</feature>
<comment type="caution">
    <text evidence="2">The sequence shown here is derived from an EMBL/GenBank/DDBJ whole genome shotgun (WGS) entry which is preliminary data.</text>
</comment>
<protein>
    <submittedName>
        <fullName evidence="2">Saccharopine dehydrogenase family protein</fullName>
    </submittedName>
</protein>
<keyword evidence="3" id="KW-1185">Reference proteome</keyword>
<dbReference type="InterPro" id="IPR051276">
    <property type="entry name" value="Saccharopine_DH-like_oxidrdct"/>
</dbReference>
<proteinExistence type="predicted"/>
<dbReference type="Pfam" id="PF03435">
    <property type="entry name" value="Sacchrp_dh_NADP"/>
    <property type="match status" value="1"/>
</dbReference>
<dbReference type="SUPFAM" id="SSF51735">
    <property type="entry name" value="NAD(P)-binding Rossmann-fold domains"/>
    <property type="match status" value="1"/>
</dbReference>
<dbReference type="InterPro" id="IPR036291">
    <property type="entry name" value="NAD(P)-bd_dom_sf"/>
</dbReference>
<dbReference type="RefSeq" id="WP_386765329.1">
    <property type="nucleotide sequence ID" value="NZ_JBHSTI010000008.1"/>
</dbReference>